<sequence length="39" mass="4110">SVVEANDAACCWRGGGDDGRETKGGDKVNLAIEINIDFN</sequence>
<evidence type="ECO:0000313" key="1">
    <source>
        <dbReference type="EMBL" id="MCI90674.1"/>
    </source>
</evidence>
<feature type="non-terminal residue" evidence="1">
    <location>
        <position position="1"/>
    </location>
</feature>
<dbReference type="Proteomes" id="UP000265520">
    <property type="component" value="Unassembled WGS sequence"/>
</dbReference>
<comment type="caution">
    <text evidence="1">The sequence shown here is derived from an EMBL/GenBank/DDBJ whole genome shotgun (WGS) entry which is preliminary data.</text>
</comment>
<organism evidence="1 2">
    <name type="scientific">Trifolium medium</name>
    <dbReference type="NCBI Taxonomy" id="97028"/>
    <lineage>
        <taxon>Eukaryota</taxon>
        <taxon>Viridiplantae</taxon>
        <taxon>Streptophyta</taxon>
        <taxon>Embryophyta</taxon>
        <taxon>Tracheophyta</taxon>
        <taxon>Spermatophyta</taxon>
        <taxon>Magnoliopsida</taxon>
        <taxon>eudicotyledons</taxon>
        <taxon>Gunneridae</taxon>
        <taxon>Pentapetalae</taxon>
        <taxon>rosids</taxon>
        <taxon>fabids</taxon>
        <taxon>Fabales</taxon>
        <taxon>Fabaceae</taxon>
        <taxon>Papilionoideae</taxon>
        <taxon>50 kb inversion clade</taxon>
        <taxon>NPAAA clade</taxon>
        <taxon>Hologalegina</taxon>
        <taxon>IRL clade</taxon>
        <taxon>Trifolieae</taxon>
        <taxon>Trifolium</taxon>
    </lineage>
</organism>
<dbReference type="AlphaFoldDB" id="A0A392VQK1"/>
<name>A0A392VQK1_9FABA</name>
<keyword evidence="2" id="KW-1185">Reference proteome</keyword>
<evidence type="ECO:0000313" key="2">
    <source>
        <dbReference type="Proteomes" id="UP000265520"/>
    </source>
</evidence>
<accession>A0A392VQK1</accession>
<protein>
    <submittedName>
        <fullName evidence="1">Uncharacterized protein</fullName>
    </submittedName>
</protein>
<dbReference type="EMBL" id="LXQA011250985">
    <property type="protein sequence ID" value="MCI90674.1"/>
    <property type="molecule type" value="Genomic_DNA"/>
</dbReference>
<proteinExistence type="predicted"/>
<reference evidence="1 2" key="1">
    <citation type="journal article" date="2018" name="Front. Plant Sci.">
        <title>Red Clover (Trifolium pratense) and Zigzag Clover (T. medium) - A Picture of Genomic Similarities and Differences.</title>
        <authorList>
            <person name="Dluhosova J."/>
            <person name="Istvanek J."/>
            <person name="Nedelnik J."/>
            <person name="Repkova J."/>
        </authorList>
    </citation>
    <scope>NUCLEOTIDE SEQUENCE [LARGE SCALE GENOMIC DNA]</scope>
    <source>
        <strain evidence="2">cv. 10/8</strain>
        <tissue evidence="1">Leaf</tissue>
    </source>
</reference>